<sequence length="59" mass="6477">MDVAGRDLRALFSTNDRSLAANEAFTNRQAQWELVAAALTEHQQRTSAAGFDVEDLEAP</sequence>
<dbReference type="EMBL" id="JBHSFG010000031">
    <property type="protein sequence ID" value="MFC4466869.1"/>
    <property type="molecule type" value="Genomic_DNA"/>
</dbReference>
<keyword evidence="2" id="KW-1185">Reference proteome</keyword>
<name>A0ABV8YQ84_9ACTN</name>
<evidence type="ECO:0000313" key="1">
    <source>
        <dbReference type="EMBL" id="MFC4466869.1"/>
    </source>
</evidence>
<dbReference type="RefSeq" id="WP_386343706.1">
    <property type="nucleotide sequence ID" value="NZ_JBHSFG010000031.1"/>
</dbReference>
<dbReference type="Proteomes" id="UP001596012">
    <property type="component" value="Unassembled WGS sequence"/>
</dbReference>
<reference evidence="2" key="1">
    <citation type="journal article" date="2019" name="Int. J. Syst. Evol. Microbiol.">
        <title>The Global Catalogue of Microorganisms (GCM) 10K type strain sequencing project: providing services to taxonomists for standard genome sequencing and annotation.</title>
        <authorList>
            <consortium name="The Broad Institute Genomics Platform"/>
            <consortium name="The Broad Institute Genome Sequencing Center for Infectious Disease"/>
            <person name="Wu L."/>
            <person name="Ma J."/>
        </authorList>
    </citation>
    <scope>NUCLEOTIDE SEQUENCE [LARGE SCALE GENOMIC DNA]</scope>
    <source>
        <strain evidence="2">DT43</strain>
    </source>
</reference>
<accession>A0ABV8YQ84</accession>
<organism evidence="1 2">
    <name type="scientific">Streptomyces xiangluensis</name>
    <dbReference type="NCBI Taxonomy" id="2665720"/>
    <lineage>
        <taxon>Bacteria</taxon>
        <taxon>Bacillati</taxon>
        <taxon>Actinomycetota</taxon>
        <taxon>Actinomycetes</taxon>
        <taxon>Kitasatosporales</taxon>
        <taxon>Streptomycetaceae</taxon>
        <taxon>Streptomyces</taxon>
    </lineage>
</organism>
<comment type="caution">
    <text evidence="1">The sequence shown here is derived from an EMBL/GenBank/DDBJ whole genome shotgun (WGS) entry which is preliminary data.</text>
</comment>
<proteinExistence type="predicted"/>
<evidence type="ECO:0000313" key="2">
    <source>
        <dbReference type="Proteomes" id="UP001596012"/>
    </source>
</evidence>
<gene>
    <name evidence="1" type="ORF">ACFPH6_20445</name>
</gene>
<protein>
    <submittedName>
        <fullName evidence="1">Uncharacterized protein</fullName>
    </submittedName>
</protein>